<feature type="transmembrane region" description="Helical" evidence="1">
    <location>
        <begin position="90"/>
        <end position="108"/>
    </location>
</feature>
<evidence type="ECO:0000313" key="3">
    <source>
        <dbReference type="EMBL" id="ACS60602.1"/>
    </source>
</evidence>
<evidence type="ECO:0000259" key="2">
    <source>
        <dbReference type="Pfam" id="PF03779"/>
    </source>
</evidence>
<geneLocation type="plasmid" evidence="3 4">
    <name>pR132503</name>
</geneLocation>
<feature type="transmembrane region" description="Helical" evidence="1">
    <location>
        <begin position="7"/>
        <end position="27"/>
    </location>
</feature>
<dbReference type="HOGENOM" id="CLU_124842_2_0_5"/>
<dbReference type="Pfam" id="PF03779">
    <property type="entry name" value="SPW"/>
    <property type="match status" value="1"/>
</dbReference>
<organism evidence="3 4">
    <name type="scientific">Rhizobium leguminosarum bv. trifolii (strain WSM1325)</name>
    <dbReference type="NCBI Taxonomy" id="395491"/>
    <lineage>
        <taxon>Bacteria</taxon>
        <taxon>Pseudomonadati</taxon>
        <taxon>Pseudomonadota</taxon>
        <taxon>Alphaproteobacteria</taxon>
        <taxon>Hyphomicrobiales</taxon>
        <taxon>Rhizobiaceae</taxon>
        <taxon>Rhizobium/Agrobacterium group</taxon>
        <taxon>Rhizobium</taxon>
    </lineage>
</organism>
<dbReference type="KEGG" id="rlg:Rleg_5821"/>
<gene>
    <name evidence="3" type="ordered locus">Rleg_5821</name>
</gene>
<name>C6B870_RHILS</name>
<sequence>MRFVPTMLHGIADYVVGSFVIGLPFFLELNGTPRMVLIALGIIMVLYRLLTDHEIDAVRFLRIRSLLDAIFGVAMLLSPWLFPFPMDTRWPVYAIGVVALILAITTQIRAEGTAAIN</sequence>
<dbReference type="OrthoDB" id="129082at2"/>
<keyword evidence="1" id="KW-0812">Transmembrane</keyword>
<feature type="transmembrane region" description="Helical" evidence="1">
    <location>
        <begin position="33"/>
        <end position="51"/>
    </location>
</feature>
<keyword evidence="1" id="KW-1133">Transmembrane helix</keyword>
<dbReference type="Proteomes" id="UP000002256">
    <property type="component" value="Plasmid pR132503"/>
</dbReference>
<proteinExistence type="predicted"/>
<keyword evidence="3" id="KW-0614">Plasmid</keyword>
<evidence type="ECO:0000256" key="1">
    <source>
        <dbReference type="SAM" id="Phobius"/>
    </source>
</evidence>
<dbReference type="EMBL" id="CP001625">
    <property type="protein sequence ID" value="ACS60602.1"/>
    <property type="molecule type" value="Genomic_DNA"/>
</dbReference>
<feature type="domain" description="SPW repeat-containing integral membrane" evidence="2">
    <location>
        <begin position="9"/>
        <end position="103"/>
    </location>
</feature>
<protein>
    <recommendedName>
        <fullName evidence="2">SPW repeat-containing integral membrane domain-containing protein</fullName>
    </recommendedName>
</protein>
<dbReference type="AlphaFoldDB" id="C6B870"/>
<accession>C6B870</accession>
<dbReference type="InterPro" id="IPR005530">
    <property type="entry name" value="SPW"/>
</dbReference>
<keyword evidence="1" id="KW-0472">Membrane</keyword>
<evidence type="ECO:0000313" key="4">
    <source>
        <dbReference type="Proteomes" id="UP000002256"/>
    </source>
</evidence>
<reference evidence="3 4" key="1">
    <citation type="journal article" date="2010" name="Stand. Genomic Sci.">
        <title>Complete genome sequence of Rhizobium leguminosarum bv. trifolii strain WSM1325, an effective microsymbiont of annual Mediterranean clovers.</title>
        <authorList>
            <person name="Reeve W."/>
            <person name="O'Hara G."/>
            <person name="Chain P."/>
            <person name="Ardley J."/>
            <person name="Brau L."/>
            <person name="Nandesena K."/>
            <person name="Tiwari R."/>
            <person name="Copeland A."/>
            <person name="Nolan M."/>
            <person name="Han C."/>
            <person name="Brettin T."/>
            <person name="Land M."/>
            <person name="Ovchinikova G."/>
            <person name="Ivanova N."/>
            <person name="Mavromatis K."/>
            <person name="Markowitz V."/>
            <person name="Kyrpides N."/>
            <person name="Melino V."/>
            <person name="Denton M."/>
            <person name="Yates R."/>
            <person name="Howieson J."/>
        </authorList>
    </citation>
    <scope>NUCLEOTIDE SEQUENCE [LARGE SCALE GENOMIC DNA]</scope>
    <source>
        <strain evidence="4">WSM1325</strain>
        <plasmid evidence="4">Plasmid pR132503</plasmid>
    </source>
</reference>
<feature type="transmembrane region" description="Helical" evidence="1">
    <location>
        <begin position="63"/>
        <end position="84"/>
    </location>
</feature>